<dbReference type="SUPFAM" id="SSF55811">
    <property type="entry name" value="Nudix"/>
    <property type="match status" value="1"/>
</dbReference>
<dbReference type="InterPro" id="IPR000086">
    <property type="entry name" value="NUDIX_hydrolase_dom"/>
</dbReference>
<protein>
    <submittedName>
        <fullName evidence="4">NUDIX hydrolase</fullName>
    </submittedName>
</protein>
<proteinExistence type="predicted"/>
<reference evidence="5" key="1">
    <citation type="submission" date="2017-06" db="EMBL/GenBank/DDBJ databases">
        <title>Herbaspirillum phytohormonus sp. nov., isolated from the root nodule of Robinia pseudoacacia in lead-zinc mine.</title>
        <authorList>
            <person name="Fan M."/>
            <person name="Lin Y."/>
        </authorList>
    </citation>
    <scope>NUCLEOTIDE SEQUENCE [LARGE SCALE GENOMIC DNA]</scope>
    <source>
        <strain evidence="5">SC-089</strain>
    </source>
</reference>
<evidence type="ECO:0000259" key="3">
    <source>
        <dbReference type="PROSITE" id="PS51462"/>
    </source>
</evidence>
<dbReference type="Pfam" id="PF00293">
    <property type="entry name" value="NUDIX"/>
    <property type="match status" value="1"/>
</dbReference>
<dbReference type="Gene3D" id="3.90.79.10">
    <property type="entry name" value="Nucleoside Triphosphate Pyrophosphohydrolase"/>
    <property type="match status" value="1"/>
</dbReference>
<evidence type="ECO:0000256" key="2">
    <source>
        <dbReference type="ARBA" id="ARBA00022801"/>
    </source>
</evidence>
<dbReference type="InterPro" id="IPR020084">
    <property type="entry name" value="NUDIX_hydrolase_CS"/>
</dbReference>
<dbReference type="PANTHER" id="PTHR43736">
    <property type="entry name" value="ADP-RIBOSE PYROPHOSPHATASE"/>
    <property type="match status" value="1"/>
</dbReference>
<dbReference type="GO" id="GO:0016787">
    <property type="term" value="F:hydrolase activity"/>
    <property type="evidence" value="ECO:0007669"/>
    <property type="project" value="UniProtKB-KW"/>
</dbReference>
<evidence type="ECO:0000313" key="4">
    <source>
        <dbReference type="EMBL" id="OWT64192.1"/>
    </source>
</evidence>
<keyword evidence="5" id="KW-1185">Reference proteome</keyword>
<keyword evidence="2 4" id="KW-0378">Hydrolase</keyword>
<dbReference type="EMBL" id="NJIH01000003">
    <property type="protein sequence ID" value="OWT64192.1"/>
    <property type="molecule type" value="Genomic_DNA"/>
</dbReference>
<gene>
    <name evidence="4" type="ORF">CEY11_07230</name>
</gene>
<feature type="domain" description="Nudix hydrolase" evidence="3">
    <location>
        <begin position="6"/>
        <end position="139"/>
    </location>
</feature>
<dbReference type="Proteomes" id="UP000214603">
    <property type="component" value="Unassembled WGS sequence"/>
</dbReference>
<comment type="caution">
    <text evidence="4">The sequence shown here is derived from an EMBL/GenBank/DDBJ whole genome shotgun (WGS) entry which is preliminary data.</text>
</comment>
<dbReference type="InterPro" id="IPR015797">
    <property type="entry name" value="NUDIX_hydrolase-like_dom_sf"/>
</dbReference>
<dbReference type="PANTHER" id="PTHR43736:SF1">
    <property type="entry name" value="DIHYDRONEOPTERIN TRIPHOSPHATE DIPHOSPHATASE"/>
    <property type="match status" value="1"/>
</dbReference>
<evidence type="ECO:0000256" key="1">
    <source>
        <dbReference type="ARBA" id="ARBA00001946"/>
    </source>
</evidence>
<dbReference type="CDD" id="cd18873">
    <property type="entry name" value="NUDIX_NadM_like"/>
    <property type="match status" value="1"/>
</dbReference>
<name>A0A225MT24_9BURK</name>
<dbReference type="OrthoDB" id="5417595at2"/>
<dbReference type="PROSITE" id="PS51462">
    <property type="entry name" value="NUDIX"/>
    <property type="match status" value="1"/>
</dbReference>
<sequence length="139" mass="14956">MTRAGQFELCTDVVLLSTGKPSPTILLIRRKFDPYAGRWALPGGRLELDEDLMDGAARELAEETHIANVPLIQIGAFGKPGRDPRGRAITVAFLGKLPAARKGQAKAADDAAETQWYPIDALPPLAFDHADIIAAALKL</sequence>
<evidence type="ECO:0000313" key="5">
    <source>
        <dbReference type="Proteomes" id="UP000214603"/>
    </source>
</evidence>
<comment type="cofactor">
    <cofactor evidence="1">
        <name>Mg(2+)</name>
        <dbReference type="ChEBI" id="CHEBI:18420"/>
    </cofactor>
</comment>
<accession>A0A225MT24</accession>
<dbReference type="PROSITE" id="PS00893">
    <property type="entry name" value="NUDIX_BOX"/>
    <property type="match status" value="1"/>
</dbReference>
<dbReference type="AlphaFoldDB" id="A0A225MT24"/>
<organism evidence="4 5">
    <name type="scientific">Candidimonas nitroreducens</name>
    <dbReference type="NCBI Taxonomy" id="683354"/>
    <lineage>
        <taxon>Bacteria</taxon>
        <taxon>Pseudomonadati</taxon>
        <taxon>Pseudomonadota</taxon>
        <taxon>Betaproteobacteria</taxon>
        <taxon>Burkholderiales</taxon>
        <taxon>Alcaligenaceae</taxon>
        <taxon>Candidimonas</taxon>
    </lineage>
</organism>